<sequence length="162" mass="18680">MHTSHEESTVHELLLSTPRKHAPLDSTPRVCKLPYSLSFNTFYPRPTSYVTSRHHQRYRAIIRALPHGVFISLSSFISTFRQATLYDELKVAIISAHGMTPQQYLKVLEDMQLDVRRPCKLLLLNEATMPFNNDILKGRHAKLLPTTIQLHLQAQPNLLLRE</sequence>
<gene>
    <name evidence="1" type="ORF">Pmani_009213</name>
</gene>
<proteinExistence type="predicted"/>
<dbReference type="Proteomes" id="UP001292094">
    <property type="component" value="Unassembled WGS sequence"/>
</dbReference>
<name>A0AAE1Q6U8_9EUCA</name>
<reference evidence="1" key="1">
    <citation type="submission" date="2023-11" db="EMBL/GenBank/DDBJ databases">
        <title>Genome assemblies of two species of porcelain crab, Petrolisthes cinctipes and Petrolisthes manimaculis (Anomura: Porcellanidae).</title>
        <authorList>
            <person name="Angst P."/>
        </authorList>
    </citation>
    <scope>NUCLEOTIDE SEQUENCE</scope>
    <source>
        <strain evidence="1">PB745_02</strain>
        <tissue evidence="1">Gill</tissue>
    </source>
</reference>
<dbReference type="AlphaFoldDB" id="A0AAE1Q6U8"/>
<evidence type="ECO:0000313" key="1">
    <source>
        <dbReference type="EMBL" id="KAK4319867.1"/>
    </source>
</evidence>
<dbReference type="EMBL" id="JAWZYT010000713">
    <property type="protein sequence ID" value="KAK4319867.1"/>
    <property type="molecule type" value="Genomic_DNA"/>
</dbReference>
<organism evidence="1 2">
    <name type="scientific">Petrolisthes manimaculis</name>
    <dbReference type="NCBI Taxonomy" id="1843537"/>
    <lineage>
        <taxon>Eukaryota</taxon>
        <taxon>Metazoa</taxon>
        <taxon>Ecdysozoa</taxon>
        <taxon>Arthropoda</taxon>
        <taxon>Crustacea</taxon>
        <taxon>Multicrustacea</taxon>
        <taxon>Malacostraca</taxon>
        <taxon>Eumalacostraca</taxon>
        <taxon>Eucarida</taxon>
        <taxon>Decapoda</taxon>
        <taxon>Pleocyemata</taxon>
        <taxon>Anomura</taxon>
        <taxon>Galatheoidea</taxon>
        <taxon>Porcellanidae</taxon>
        <taxon>Petrolisthes</taxon>
    </lineage>
</organism>
<keyword evidence="2" id="KW-1185">Reference proteome</keyword>
<protein>
    <submittedName>
        <fullName evidence="1">Uncharacterized protein</fullName>
    </submittedName>
</protein>
<comment type="caution">
    <text evidence="1">The sequence shown here is derived from an EMBL/GenBank/DDBJ whole genome shotgun (WGS) entry which is preliminary data.</text>
</comment>
<evidence type="ECO:0000313" key="2">
    <source>
        <dbReference type="Proteomes" id="UP001292094"/>
    </source>
</evidence>
<accession>A0AAE1Q6U8</accession>